<comment type="catalytic activity">
    <reaction evidence="7">
        <text>L-lysyl-[lipoyl-carrier protein] + (R)-lipoate + ATP = N(6)-[(R)-lipoyl]-L-lysyl-[lipoyl-carrier protein] + AMP + diphosphate + H(+)</text>
        <dbReference type="Rhea" id="RHEA:49288"/>
        <dbReference type="Rhea" id="RHEA-COMP:10500"/>
        <dbReference type="Rhea" id="RHEA-COMP:10502"/>
        <dbReference type="ChEBI" id="CHEBI:15378"/>
        <dbReference type="ChEBI" id="CHEBI:29969"/>
        <dbReference type="ChEBI" id="CHEBI:30616"/>
        <dbReference type="ChEBI" id="CHEBI:33019"/>
        <dbReference type="ChEBI" id="CHEBI:83088"/>
        <dbReference type="ChEBI" id="CHEBI:83099"/>
        <dbReference type="ChEBI" id="CHEBI:456215"/>
        <dbReference type="EC" id="6.3.1.20"/>
    </reaction>
</comment>
<reference evidence="9 10" key="1">
    <citation type="submission" date="2018-08" db="EMBL/GenBank/DDBJ databases">
        <title>Draft genome sequence of Psychrilyobacter sp. strain SD5 isolated from Black Sea water.</title>
        <authorList>
            <person name="Yadav S."/>
            <person name="Villanueva L."/>
            <person name="Damste J.S.S."/>
        </authorList>
    </citation>
    <scope>NUCLEOTIDE SEQUENCE [LARGE SCALE GENOMIC DNA]</scope>
    <source>
        <strain evidence="9 10">SD5</strain>
    </source>
</reference>
<accession>A0ABX9KI11</accession>
<dbReference type="SUPFAM" id="SSF82649">
    <property type="entry name" value="SufE/NifU"/>
    <property type="match status" value="1"/>
</dbReference>
<evidence type="ECO:0000313" key="9">
    <source>
        <dbReference type="EMBL" id="REI41759.1"/>
    </source>
</evidence>
<comment type="caution">
    <text evidence="9">The sequence shown here is derived from an EMBL/GenBank/DDBJ whole genome shotgun (WGS) entry which is preliminary data.</text>
</comment>
<comment type="pathway">
    <text evidence="1">Protein modification; protein lipoylation via exogenous pathway; protein N(6)-(lipoyl)lysine from lipoate: step 2/2.</text>
</comment>
<evidence type="ECO:0000256" key="5">
    <source>
        <dbReference type="ARBA" id="ARBA00022741"/>
    </source>
</evidence>
<dbReference type="InterPro" id="IPR019491">
    <property type="entry name" value="Lipoate_protein_ligase_C"/>
</dbReference>
<dbReference type="CDD" id="cd16443">
    <property type="entry name" value="LplA"/>
    <property type="match status" value="1"/>
</dbReference>
<dbReference type="Proteomes" id="UP000263486">
    <property type="component" value="Unassembled WGS sequence"/>
</dbReference>
<evidence type="ECO:0000256" key="4">
    <source>
        <dbReference type="ARBA" id="ARBA00022598"/>
    </source>
</evidence>
<evidence type="ECO:0000256" key="3">
    <source>
        <dbReference type="ARBA" id="ARBA00012367"/>
    </source>
</evidence>
<dbReference type="GO" id="GO:0016874">
    <property type="term" value="F:ligase activity"/>
    <property type="evidence" value="ECO:0007669"/>
    <property type="project" value="UniProtKB-KW"/>
</dbReference>
<evidence type="ECO:0000256" key="6">
    <source>
        <dbReference type="ARBA" id="ARBA00022840"/>
    </source>
</evidence>
<feature type="domain" description="BPL/LPL catalytic" evidence="8">
    <location>
        <begin position="32"/>
        <end position="215"/>
    </location>
</feature>
<dbReference type="InterPro" id="IPR004143">
    <property type="entry name" value="BPL_LPL_catalytic"/>
</dbReference>
<proteinExistence type="predicted"/>
<dbReference type="PROSITE" id="PS51733">
    <property type="entry name" value="BPL_LPL_CATALYTIC"/>
    <property type="match status" value="1"/>
</dbReference>
<evidence type="ECO:0000256" key="2">
    <source>
        <dbReference type="ARBA" id="ARBA00005124"/>
    </source>
</evidence>
<evidence type="ECO:0000259" key="8">
    <source>
        <dbReference type="PROSITE" id="PS51733"/>
    </source>
</evidence>
<dbReference type="EMBL" id="QUAJ01000008">
    <property type="protein sequence ID" value="REI41759.1"/>
    <property type="molecule type" value="Genomic_DNA"/>
</dbReference>
<gene>
    <name evidence="9" type="ORF">DYH56_06340</name>
</gene>
<dbReference type="InterPro" id="IPR004562">
    <property type="entry name" value="LipoylTrfase_LipoateP_Ligase"/>
</dbReference>
<dbReference type="InterPro" id="IPR045864">
    <property type="entry name" value="aa-tRNA-synth_II/BPL/LPL"/>
</dbReference>
<dbReference type="RefSeq" id="WP_114642027.1">
    <property type="nucleotide sequence ID" value="NZ_JAACIO010000008.1"/>
</dbReference>
<evidence type="ECO:0000256" key="7">
    <source>
        <dbReference type="ARBA" id="ARBA00048037"/>
    </source>
</evidence>
<keyword evidence="5" id="KW-0547">Nucleotide-binding</keyword>
<keyword evidence="10" id="KW-1185">Reference proteome</keyword>
<dbReference type="Gene3D" id="3.30.930.10">
    <property type="entry name" value="Bira Bifunctional Protein, Domain 2"/>
    <property type="match status" value="1"/>
</dbReference>
<dbReference type="Pfam" id="PF21948">
    <property type="entry name" value="LplA-B_cat"/>
    <property type="match status" value="1"/>
</dbReference>
<evidence type="ECO:0000256" key="1">
    <source>
        <dbReference type="ARBA" id="ARBA00005085"/>
    </source>
</evidence>
<dbReference type="PANTHER" id="PTHR12561">
    <property type="entry name" value="LIPOATE-PROTEIN LIGASE"/>
    <property type="match status" value="1"/>
</dbReference>
<evidence type="ECO:0000313" key="10">
    <source>
        <dbReference type="Proteomes" id="UP000263486"/>
    </source>
</evidence>
<dbReference type="NCBIfam" id="TIGR00545">
    <property type="entry name" value="lipoyltrans"/>
    <property type="match status" value="1"/>
</dbReference>
<dbReference type="Gene3D" id="3.30.390.50">
    <property type="entry name" value="CO dehydrogenase flavoprotein, C-terminal domain"/>
    <property type="match status" value="1"/>
</dbReference>
<dbReference type="SUPFAM" id="SSF55681">
    <property type="entry name" value="Class II aaRS and biotin synthetases"/>
    <property type="match status" value="1"/>
</dbReference>
<comment type="pathway">
    <text evidence="2">Protein modification; protein lipoylation via exogenous pathway; protein N(6)-(lipoyl)lysine from lipoate: step 1/2.</text>
</comment>
<dbReference type="PANTHER" id="PTHR12561:SF3">
    <property type="entry name" value="LIPOYLTRANSFERASE 1, MITOCHONDRIAL"/>
    <property type="match status" value="1"/>
</dbReference>
<protein>
    <recommendedName>
        <fullName evidence="3">lipoate--protein ligase</fullName>
        <ecNumber evidence="3">6.3.1.20</ecNumber>
    </recommendedName>
</protein>
<dbReference type="EC" id="6.3.1.20" evidence="3"/>
<dbReference type="Pfam" id="PF10437">
    <property type="entry name" value="Lip_prot_lig_C"/>
    <property type="match status" value="1"/>
</dbReference>
<organism evidence="9 10">
    <name type="scientific">Psychrilyobacter piezotolerans</name>
    <dbReference type="NCBI Taxonomy" id="2293438"/>
    <lineage>
        <taxon>Bacteria</taxon>
        <taxon>Fusobacteriati</taxon>
        <taxon>Fusobacteriota</taxon>
        <taxon>Fusobacteriia</taxon>
        <taxon>Fusobacteriales</taxon>
        <taxon>Fusobacteriaceae</taxon>
        <taxon>Psychrilyobacter</taxon>
    </lineage>
</organism>
<keyword evidence="6" id="KW-0067">ATP-binding</keyword>
<sequence length="331" mass="38371">MHSNISTKIICSTSYNPWHNLAFEEYLLEKVKENEMILYLWQNDNTIVVGRNQNPWKECKCKDFEGDGGKIARRLSGGGTVFHDIGNLNFTFVMDKKLYDLEKQLSVILKAVNNLGIDAEFSGRNDILAGERKFSGNAFYEKENSSYHHGTILVDADMDKLSKYLKVSKEKIASKGIESVRSRVVNLKTIKGDITIENLKDNIMSSFLEIYKGKSDIEYVEDQNFIKDLYEKYSSWKWKYGETPKFDINFVNRFTWGEIDLNLNLKDGMIDSIVIYSDAMNSIFIKDMECELLDSPFKMEFISEKLDNINCKVDEKNMIFEIKEWLKSKIG</sequence>
<keyword evidence="4 9" id="KW-0436">Ligase</keyword>
<name>A0ABX9KI11_9FUSO</name>